<dbReference type="Pfam" id="PF05598">
    <property type="entry name" value="DUF772"/>
    <property type="match status" value="1"/>
</dbReference>
<evidence type="ECO:0000259" key="1">
    <source>
        <dbReference type="Pfam" id="PF05598"/>
    </source>
</evidence>
<dbReference type="InterPro" id="IPR008490">
    <property type="entry name" value="Transposase_InsH_N"/>
</dbReference>
<proteinExistence type="predicted"/>
<accession>A0ABN3XP04</accession>
<dbReference type="EMBL" id="BAAAUD010000114">
    <property type="protein sequence ID" value="GAA2974311.1"/>
    <property type="molecule type" value="Genomic_DNA"/>
</dbReference>
<name>A0ABN3XP04_9ACTN</name>
<comment type="caution">
    <text evidence="2">The sequence shown here is derived from an EMBL/GenBank/DDBJ whole genome shotgun (WGS) entry which is preliminary data.</text>
</comment>
<evidence type="ECO:0000313" key="3">
    <source>
        <dbReference type="Proteomes" id="UP001500403"/>
    </source>
</evidence>
<evidence type="ECO:0000313" key="2">
    <source>
        <dbReference type="EMBL" id="GAA2974311.1"/>
    </source>
</evidence>
<keyword evidence="3" id="KW-1185">Reference proteome</keyword>
<feature type="domain" description="Transposase InsH N-terminal" evidence="1">
    <location>
        <begin position="32"/>
        <end position="94"/>
    </location>
</feature>
<organism evidence="2 3">
    <name type="scientific">Streptomyces enissocaesilis</name>
    <dbReference type="NCBI Taxonomy" id="332589"/>
    <lineage>
        <taxon>Bacteria</taxon>
        <taxon>Bacillati</taxon>
        <taxon>Actinomycetota</taxon>
        <taxon>Actinomycetes</taxon>
        <taxon>Kitasatosporales</taxon>
        <taxon>Streptomycetaceae</taxon>
        <taxon>Streptomyces</taxon>
        <taxon>Streptomyces rochei group</taxon>
    </lineage>
</organism>
<sequence length="116" mass="12868">MSVRPRPGAEIPEPTARVARAANPKGTAAMWVRDRLDGLWSDEDFIAWYPRDGRPGLSPAQLATVCVLQFLHNLSDRQAAEAVRCRIDFKYALVRHEAPLPRAGVKGPRRWPVAAG</sequence>
<gene>
    <name evidence="2" type="ORF">GCM10010446_68260</name>
</gene>
<dbReference type="Proteomes" id="UP001500403">
    <property type="component" value="Unassembled WGS sequence"/>
</dbReference>
<protein>
    <recommendedName>
        <fullName evidence="1">Transposase InsH N-terminal domain-containing protein</fullName>
    </recommendedName>
</protein>
<reference evidence="2 3" key="1">
    <citation type="journal article" date="2019" name="Int. J. Syst. Evol. Microbiol.">
        <title>The Global Catalogue of Microorganisms (GCM) 10K type strain sequencing project: providing services to taxonomists for standard genome sequencing and annotation.</title>
        <authorList>
            <consortium name="The Broad Institute Genomics Platform"/>
            <consortium name="The Broad Institute Genome Sequencing Center for Infectious Disease"/>
            <person name="Wu L."/>
            <person name="Ma J."/>
        </authorList>
    </citation>
    <scope>NUCLEOTIDE SEQUENCE [LARGE SCALE GENOMIC DNA]</scope>
    <source>
        <strain evidence="2 3">JCM 9088</strain>
    </source>
</reference>